<dbReference type="AlphaFoldDB" id="A0A1X7GUB3"/>
<sequence length="85" mass="9371">MTSIITRAASAIASAWRSHERKRLERRALLTIINRMNDHLRRDVGLAAGDDFLRTEPAEPGTPASAAASTRKPEPVSGKRHTQIL</sequence>
<evidence type="ECO:0000313" key="3">
    <source>
        <dbReference type="Proteomes" id="UP000192903"/>
    </source>
</evidence>
<dbReference type="Proteomes" id="UP000192903">
    <property type="component" value="Unassembled WGS sequence"/>
</dbReference>
<dbReference type="RefSeq" id="WP_085424983.1">
    <property type="nucleotide sequence ID" value="NZ_FXAF01000011.1"/>
</dbReference>
<gene>
    <name evidence="2" type="ORF">SAMN02982989_4411</name>
</gene>
<keyword evidence="3" id="KW-1185">Reference proteome</keyword>
<protein>
    <recommendedName>
        <fullName evidence="4">DUF1127 domain-containing protein</fullName>
    </recommendedName>
</protein>
<evidence type="ECO:0000313" key="2">
    <source>
        <dbReference type="EMBL" id="SMF74704.1"/>
    </source>
</evidence>
<feature type="region of interest" description="Disordered" evidence="1">
    <location>
        <begin position="53"/>
        <end position="85"/>
    </location>
</feature>
<evidence type="ECO:0008006" key="4">
    <source>
        <dbReference type="Google" id="ProtNLM"/>
    </source>
</evidence>
<accession>A0A1X7GUB3</accession>
<dbReference type="EMBL" id="FXAF01000011">
    <property type="protein sequence ID" value="SMF74704.1"/>
    <property type="molecule type" value="Genomic_DNA"/>
</dbReference>
<evidence type="ECO:0000256" key="1">
    <source>
        <dbReference type="SAM" id="MobiDB-lite"/>
    </source>
</evidence>
<name>A0A1X7GUB3_9HYPH</name>
<organism evidence="2 3">
    <name type="scientific">Xaviernesmea oryzae</name>
    <dbReference type="NCBI Taxonomy" id="464029"/>
    <lineage>
        <taxon>Bacteria</taxon>
        <taxon>Pseudomonadati</taxon>
        <taxon>Pseudomonadota</taxon>
        <taxon>Alphaproteobacteria</taxon>
        <taxon>Hyphomicrobiales</taxon>
        <taxon>Rhizobiaceae</taxon>
        <taxon>Rhizobium/Agrobacterium group</taxon>
        <taxon>Xaviernesmea</taxon>
    </lineage>
</organism>
<reference evidence="3" key="1">
    <citation type="submission" date="2017-04" db="EMBL/GenBank/DDBJ databases">
        <authorList>
            <person name="Varghese N."/>
            <person name="Submissions S."/>
        </authorList>
    </citation>
    <scope>NUCLEOTIDE SEQUENCE [LARGE SCALE GENOMIC DNA]</scope>
    <source>
        <strain evidence="3">B4P</strain>
    </source>
</reference>
<proteinExistence type="predicted"/>